<accession>A0A8K0CKY2</accession>
<dbReference type="Gene3D" id="2.40.10.10">
    <property type="entry name" value="Trypsin-like serine proteases"/>
    <property type="match status" value="1"/>
</dbReference>
<evidence type="ECO:0000256" key="3">
    <source>
        <dbReference type="ARBA" id="ARBA00022525"/>
    </source>
</evidence>
<dbReference type="SUPFAM" id="SSF50494">
    <property type="entry name" value="Trypsin-like serine proteases"/>
    <property type="match status" value="1"/>
</dbReference>
<sequence length="648" mass="73747">MGIFWKISLCIINLYFVSCYWFDKYDDTAEFFDSIFPISVSDYPYIASIVRRIYKGNNKFLCAGTIIGQLADHGVVLTTATCLNYLNMQNISIREVRIRTNSEYWQGCECELAQEYEIKLMQSHPQFSPHSKVVGEYDFAIIIINGQWKGPYDKQALRSKLKILPNSPDTPLTALGWSTSRKLQIESTDLTATANLMIISNSKCRCYFGFEISQQTFCIINKEVQKRNPCHLNAGGPLLTSNINETILKGIVLYAPTCQETLKPAIVLNTSLHEKLINNVSWVLMFRTDIANNTNTTLRFVEWFFPSQKTCDRKGPKNPKLNRTEFTLYLYTRKNWFKGFKLMYHSTPTKFFDATKESLFIIHGFKSSYEANISQANKHGALTSRDLNVFLVDWSGPATSFTYIPSAWAVGSIGQFLGEFIYKEIIQKFNVSSKQIGIIGYSLGAHLAGVAGFTLKNYKREIKYIIGLDPAKPCFMEEINEKYKRLHKGDAEFVHVLHTSTNYGIGIPLGTADYFFNDGINQPACLIRRGNVMENATTFSENFEKPESRKNNYDFYISSNAWAVNDVSNRGDVFASCSHAMSHKYLAQSFNSTSCWFIATRCNSWKDYKAGKCKNNSKSYVSGIDIDENARGVYFLKTGSDPPYCIRE</sequence>
<comment type="subcellular location">
    <subcellularLocation>
        <location evidence="1">Secreted</location>
    </subcellularLocation>
</comment>
<keyword evidence="8" id="KW-1185">Reference proteome</keyword>
<evidence type="ECO:0000259" key="6">
    <source>
        <dbReference type="PROSITE" id="PS50240"/>
    </source>
</evidence>
<dbReference type="OrthoDB" id="199913at2759"/>
<dbReference type="Proteomes" id="UP000801492">
    <property type="component" value="Unassembled WGS sequence"/>
</dbReference>
<dbReference type="Pfam" id="PF00151">
    <property type="entry name" value="Lipase"/>
    <property type="match status" value="1"/>
</dbReference>
<dbReference type="GO" id="GO:0005615">
    <property type="term" value="C:extracellular space"/>
    <property type="evidence" value="ECO:0007669"/>
    <property type="project" value="TreeGrafter"/>
</dbReference>
<dbReference type="EMBL" id="VTPC01085880">
    <property type="protein sequence ID" value="KAF2886946.1"/>
    <property type="molecule type" value="Genomic_DNA"/>
</dbReference>
<dbReference type="GO" id="GO:0016042">
    <property type="term" value="P:lipid catabolic process"/>
    <property type="evidence" value="ECO:0007669"/>
    <property type="project" value="TreeGrafter"/>
</dbReference>
<comment type="similarity">
    <text evidence="2 4">Belongs to the AB hydrolase superfamily. Lipase family.</text>
</comment>
<dbReference type="PRINTS" id="PR00821">
    <property type="entry name" value="TAGLIPASE"/>
</dbReference>
<dbReference type="PROSITE" id="PS50240">
    <property type="entry name" value="TRYPSIN_DOM"/>
    <property type="match status" value="1"/>
</dbReference>
<dbReference type="AlphaFoldDB" id="A0A8K0CKY2"/>
<dbReference type="InterPro" id="IPR029058">
    <property type="entry name" value="AB_hydrolase_fold"/>
</dbReference>
<evidence type="ECO:0000313" key="7">
    <source>
        <dbReference type="EMBL" id="KAF2886946.1"/>
    </source>
</evidence>
<keyword evidence="3" id="KW-0964">Secreted</keyword>
<dbReference type="InterPro" id="IPR013818">
    <property type="entry name" value="Lipase"/>
</dbReference>
<evidence type="ECO:0000256" key="5">
    <source>
        <dbReference type="SAM" id="SignalP"/>
    </source>
</evidence>
<dbReference type="PANTHER" id="PTHR11610">
    <property type="entry name" value="LIPASE"/>
    <property type="match status" value="1"/>
</dbReference>
<dbReference type="PANTHER" id="PTHR11610:SF190">
    <property type="entry name" value="VITELLOGENIN-3-LIKE PROTEIN"/>
    <property type="match status" value="1"/>
</dbReference>
<dbReference type="Pfam" id="PF00089">
    <property type="entry name" value="Trypsin"/>
    <property type="match status" value="1"/>
</dbReference>
<comment type="caution">
    <text evidence="7">The sequence shown here is derived from an EMBL/GenBank/DDBJ whole genome shotgun (WGS) entry which is preliminary data.</text>
</comment>
<dbReference type="GO" id="GO:0016298">
    <property type="term" value="F:lipase activity"/>
    <property type="evidence" value="ECO:0007669"/>
    <property type="project" value="InterPro"/>
</dbReference>
<organism evidence="7 8">
    <name type="scientific">Ignelater luminosus</name>
    <name type="common">Cucubano</name>
    <name type="synonym">Pyrophorus luminosus</name>
    <dbReference type="NCBI Taxonomy" id="2038154"/>
    <lineage>
        <taxon>Eukaryota</taxon>
        <taxon>Metazoa</taxon>
        <taxon>Ecdysozoa</taxon>
        <taxon>Arthropoda</taxon>
        <taxon>Hexapoda</taxon>
        <taxon>Insecta</taxon>
        <taxon>Pterygota</taxon>
        <taxon>Neoptera</taxon>
        <taxon>Endopterygota</taxon>
        <taxon>Coleoptera</taxon>
        <taxon>Polyphaga</taxon>
        <taxon>Elateriformia</taxon>
        <taxon>Elateroidea</taxon>
        <taxon>Elateridae</taxon>
        <taxon>Agrypninae</taxon>
        <taxon>Pyrophorini</taxon>
        <taxon>Ignelater</taxon>
    </lineage>
</organism>
<evidence type="ECO:0000313" key="8">
    <source>
        <dbReference type="Proteomes" id="UP000801492"/>
    </source>
</evidence>
<dbReference type="Gene3D" id="3.40.50.1820">
    <property type="entry name" value="alpha/beta hydrolase"/>
    <property type="match status" value="1"/>
</dbReference>
<gene>
    <name evidence="7" type="ORF">ILUMI_19227</name>
</gene>
<dbReference type="InterPro" id="IPR009003">
    <property type="entry name" value="Peptidase_S1_PA"/>
</dbReference>
<keyword evidence="5" id="KW-0732">Signal</keyword>
<evidence type="ECO:0000256" key="1">
    <source>
        <dbReference type="ARBA" id="ARBA00004613"/>
    </source>
</evidence>
<dbReference type="InterPro" id="IPR001254">
    <property type="entry name" value="Trypsin_dom"/>
</dbReference>
<evidence type="ECO:0000256" key="4">
    <source>
        <dbReference type="RuleBase" id="RU004262"/>
    </source>
</evidence>
<name>A0A8K0CKY2_IGNLU</name>
<feature type="signal peptide" evidence="5">
    <location>
        <begin position="1"/>
        <end position="19"/>
    </location>
</feature>
<dbReference type="GO" id="GO:0004252">
    <property type="term" value="F:serine-type endopeptidase activity"/>
    <property type="evidence" value="ECO:0007669"/>
    <property type="project" value="InterPro"/>
</dbReference>
<dbReference type="InterPro" id="IPR000734">
    <property type="entry name" value="TAG_lipase"/>
</dbReference>
<evidence type="ECO:0000256" key="2">
    <source>
        <dbReference type="ARBA" id="ARBA00010701"/>
    </source>
</evidence>
<feature type="domain" description="Peptidase S1" evidence="6">
    <location>
        <begin position="11"/>
        <end position="309"/>
    </location>
</feature>
<protein>
    <recommendedName>
        <fullName evidence="6">Peptidase S1 domain-containing protein</fullName>
    </recommendedName>
</protein>
<reference evidence="7" key="1">
    <citation type="submission" date="2019-08" db="EMBL/GenBank/DDBJ databases">
        <title>The genome of the North American firefly Photinus pyralis.</title>
        <authorList>
            <consortium name="Photinus pyralis genome working group"/>
            <person name="Fallon T.R."/>
            <person name="Sander Lower S.E."/>
            <person name="Weng J.-K."/>
        </authorList>
    </citation>
    <scope>NUCLEOTIDE SEQUENCE</scope>
    <source>
        <strain evidence="7">TRF0915ILg1</strain>
        <tissue evidence="7">Whole body</tissue>
    </source>
</reference>
<proteinExistence type="inferred from homology"/>
<dbReference type="GO" id="GO:0006508">
    <property type="term" value="P:proteolysis"/>
    <property type="evidence" value="ECO:0007669"/>
    <property type="project" value="InterPro"/>
</dbReference>
<dbReference type="SMART" id="SM00020">
    <property type="entry name" value="Tryp_SPc"/>
    <property type="match status" value="1"/>
</dbReference>
<dbReference type="SUPFAM" id="SSF53474">
    <property type="entry name" value="alpha/beta-Hydrolases"/>
    <property type="match status" value="1"/>
</dbReference>
<feature type="chain" id="PRO_5035423037" description="Peptidase S1 domain-containing protein" evidence="5">
    <location>
        <begin position="20"/>
        <end position="648"/>
    </location>
</feature>
<dbReference type="InterPro" id="IPR043504">
    <property type="entry name" value="Peptidase_S1_PA_chymotrypsin"/>
</dbReference>